<keyword evidence="14 15" id="KW-0511">Multifunctional enzyme</keyword>
<dbReference type="Proteomes" id="UP000051027">
    <property type="component" value="Unassembled WGS sequence"/>
</dbReference>
<dbReference type="SUPFAM" id="SSF141734">
    <property type="entry name" value="HisI-like"/>
    <property type="match status" value="1"/>
</dbReference>
<evidence type="ECO:0000256" key="4">
    <source>
        <dbReference type="ARBA" id="ARBA00005169"/>
    </source>
</evidence>
<protein>
    <recommendedName>
        <fullName evidence="15">Histidine biosynthesis bifunctional protein HisIE</fullName>
    </recommendedName>
    <domain>
        <recommendedName>
            <fullName evidence="15">Phosphoribosyl-AMP cyclohydrolase</fullName>
            <shortName evidence="15">PRA-CH</shortName>
            <ecNumber evidence="15">3.5.4.19</ecNumber>
        </recommendedName>
    </domain>
    <domain>
        <recommendedName>
            <fullName evidence="15">Phosphoribosyl-ATP pyrophosphatase</fullName>
            <shortName evidence="15">PRA-PH</shortName>
            <ecNumber evidence="15">3.6.1.31</ecNumber>
        </recommendedName>
    </domain>
</protein>
<feature type="region of interest" description="Phosphoribosyl-AMP cyclohydrolase" evidence="15">
    <location>
        <begin position="1"/>
        <end position="107"/>
    </location>
</feature>
<evidence type="ECO:0000256" key="12">
    <source>
        <dbReference type="ARBA" id="ARBA00022840"/>
    </source>
</evidence>
<evidence type="ECO:0000256" key="5">
    <source>
        <dbReference type="ARBA" id="ARBA00005204"/>
    </source>
</evidence>
<dbReference type="GO" id="GO:0004635">
    <property type="term" value="F:phosphoribosyl-AMP cyclohydrolase activity"/>
    <property type="evidence" value="ECO:0007669"/>
    <property type="project" value="UniProtKB-UniRule"/>
</dbReference>
<dbReference type="InterPro" id="IPR021130">
    <property type="entry name" value="PRib-ATP_PPHydrolase-like"/>
</dbReference>
<dbReference type="FunFam" id="3.10.20.810:FF:000001">
    <property type="entry name" value="Histidine biosynthesis bifunctional protein HisIE"/>
    <property type="match status" value="1"/>
</dbReference>
<comment type="similarity">
    <text evidence="6 15">In the C-terminal section; belongs to the PRA-PH family.</text>
</comment>
<dbReference type="Gene3D" id="1.10.287.1080">
    <property type="entry name" value="MazG-like"/>
    <property type="match status" value="1"/>
</dbReference>
<keyword evidence="10 15" id="KW-0547">Nucleotide-binding</keyword>
<dbReference type="EMBL" id="LICS01000102">
    <property type="protein sequence ID" value="KRO94364.1"/>
    <property type="molecule type" value="Genomic_DNA"/>
</dbReference>
<comment type="catalytic activity">
    <reaction evidence="2 15">
        <text>1-(5-phospho-beta-D-ribosyl)-ATP + H2O = 1-(5-phospho-beta-D-ribosyl)-5'-AMP + diphosphate + H(+)</text>
        <dbReference type="Rhea" id="RHEA:22828"/>
        <dbReference type="ChEBI" id="CHEBI:15377"/>
        <dbReference type="ChEBI" id="CHEBI:15378"/>
        <dbReference type="ChEBI" id="CHEBI:33019"/>
        <dbReference type="ChEBI" id="CHEBI:59457"/>
        <dbReference type="ChEBI" id="CHEBI:73183"/>
        <dbReference type="EC" id="3.6.1.31"/>
    </reaction>
</comment>
<evidence type="ECO:0000256" key="9">
    <source>
        <dbReference type="ARBA" id="ARBA00022605"/>
    </source>
</evidence>
<dbReference type="NCBIfam" id="NF002747">
    <property type="entry name" value="PRK02759.1"/>
    <property type="match status" value="1"/>
</dbReference>
<dbReference type="STRING" id="1655612.ABS10_06405"/>
<organism evidence="17 18">
    <name type="scientific">SAR86 cluster bacterium BACL1 MAG-120820-bin45</name>
    <dbReference type="NCBI Taxonomy" id="1655612"/>
    <lineage>
        <taxon>Bacteria</taxon>
        <taxon>Pseudomonadati</taxon>
        <taxon>Pseudomonadota</taxon>
        <taxon>Gammaproteobacteria</taxon>
        <taxon>SAR86 cluster</taxon>
    </lineage>
</organism>
<keyword evidence="11 15" id="KW-0378">Hydrolase</keyword>
<dbReference type="PANTHER" id="PTHR42945">
    <property type="entry name" value="HISTIDINE BIOSYNTHESIS BIFUNCTIONAL PROTEIN"/>
    <property type="match status" value="1"/>
</dbReference>
<evidence type="ECO:0000256" key="6">
    <source>
        <dbReference type="ARBA" id="ARBA00007731"/>
    </source>
</evidence>
<keyword evidence="12 15" id="KW-0067">ATP-binding</keyword>
<evidence type="ECO:0000256" key="15">
    <source>
        <dbReference type="HAMAP-Rule" id="MF_01019"/>
    </source>
</evidence>
<dbReference type="NCBIfam" id="TIGR03188">
    <property type="entry name" value="histidine_hisI"/>
    <property type="match status" value="1"/>
</dbReference>
<sequence length="196" mass="22113">MELNWDKVNGLMPVIIQDARTLRVLMLGYMNEEALGQTQQSGLVTFYSRTQQKLWTKGETSNNSLHVQDIHYDCDGDTLLITALNDGPTCHLGRESCFPESPKNNPFIKKLETVIDESFKTKSPNSYTYNLYVEGIKEMAKKVTEEAGEVAISAVTDDGRVKEESADLIYHLLVMLRKMDVSFSEVIDVLEARATK</sequence>
<dbReference type="GO" id="GO:0000105">
    <property type="term" value="P:L-histidine biosynthetic process"/>
    <property type="evidence" value="ECO:0007669"/>
    <property type="project" value="UniProtKB-UniRule"/>
</dbReference>
<evidence type="ECO:0000256" key="13">
    <source>
        <dbReference type="ARBA" id="ARBA00023102"/>
    </source>
</evidence>
<keyword evidence="9 15" id="KW-0028">Amino-acid biosynthesis</keyword>
<comment type="subcellular location">
    <subcellularLocation>
        <location evidence="3 15">Cytoplasm</location>
    </subcellularLocation>
</comment>
<evidence type="ECO:0000256" key="11">
    <source>
        <dbReference type="ARBA" id="ARBA00022801"/>
    </source>
</evidence>
<dbReference type="HAMAP" id="MF_01019">
    <property type="entry name" value="HisIE"/>
    <property type="match status" value="1"/>
</dbReference>
<evidence type="ECO:0000256" key="3">
    <source>
        <dbReference type="ARBA" id="ARBA00004496"/>
    </source>
</evidence>
<dbReference type="Gene3D" id="3.10.20.810">
    <property type="entry name" value="Phosphoribosyl-AMP cyclohydrolase"/>
    <property type="match status" value="1"/>
</dbReference>
<feature type="domain" description="Phosphoribosyl-AMP cyclohydrolase" evidence="16">
    <location>
        <begin position="26"/>
        <end position="98"/>
    </location>
</feature>
<dbReference type="InterPro" id="IPR023019">
    <property type="entry name" value="His_synth_HisIE"/>
</dbReference>
<dbReference type="Pfam" id="PF01502">
    <property type="entry name" value="PRA-CH"/>
    <property type="match status" value="1"/>
</dbReference>
<reference evidence="17 18" key="1">
    <citation type="submission" date="2015-10" db="EMBL/GenBank/DDBJ databases">
        <title>Metagenome-Assembled Genomes uncover a global brackish microbiome.</title>
        <authorList>
            <person name="Hugerth L.W."/>
            <person name="Larsson J."/>
            <person name="Alneberg J."/>
            <person name="Lindh M.V."/>
            <person name="Legrand C."/>
            <person name="Pinhassi J."/>
            <person name="Andersson A.F."/>
        </authorList>
    </citation>
    <scope>NUCLEOTIDE SEQUENCE [LARGE SCALE GENOMIC DNA]</scope>
    <source>
        <strain evidence="17">BACL1 MAG-120820-bin45</strain>
    </source>
</reference>
<dbReference type="GO" id="GO:0005524">
    <property type="term" value="F:ATP binding"/>
    <property type="evidence" value="ECO:0007669"/>
    <property type="project" value="UniProtKB-KW"/>
</dbReference>
<dbReference type="EC" id="3.6.1.31" evidence="15"/>
<dbReference type="GO" id="GO:0004636">
    <property type="term" value="F:phosphoribosyl-ATP diphosphatase activity"/>
    <property type="evidence" value="ECO:0007669"/>
    <property type="project" value="UniProtKB-UniRule"/>
</dbReference>
<dbReference type="Pfam" id="PF01503">
    <property type="entry name" value="PRA-PH"/>
    <property type="match status" value="1"/>
</dbReference>
<dbReference type="CDD" id="cd11534">
    <property type="entry name" value="NTP-PPase_HisIE_like"/>
    <property type="match status" value="1"/>
</dbReference>
<evidence type="ECO:0000313" key="18">
    <source>
        <dbReference type="Proteomes" id="UP000051027"/>
    </source>
</evidence>
<keyword evidence="13 15" id="KW-0368">Histidine biosynthesis</keyword>
<accession>A0A0R2U4F9</accession>
<dbReference type="GO" id="GO:0005737">
    <property type="term" value="C:cytoplasm"/>
    <property type="evidence" value="ECO:0007669"/>
    <property type="project" value="UniProtKB-SubCell"/>
</dbReference>
<evidence type="ECO:0000256" key="7">
    <source>
        <dbReference type="ARBA" id="ARBA00008299"/>
    </source>
</evidence>
<comment type="pathway">
    <text evidence="5 15">Amino-acid biosynthesis; L-histidine biosynthesis; L-histidine from 5-phospho-alpha-D-ribose 1-diphosphate: step 2/9.</text>
</comment>
<feature type="region of interest" description="Phosphoribosyl-ATP pyrophosphohydrolase" evidence="15">
    <location>
        <begin position="108"/>
        <end position="196"/>
    </location>
</feature>
<dbReference type="EC" id="3.5.4.19" evidence="15"/>
<evidence type="ECO:0000256" key="2">
    <source>
        <dbReference type="ARBA" id="ARBA00001460"/>
    </source>
</evidence>
<dbReference type="InterPro" id="IPR002496">
    <property type="entry name" value="PRib_AMP_CycHydrolase_dom"/>
</dbReference>
<dbReference type="SUPFAM" id="SSF101386">
    <property type="entry name" value="all-alpha NTP pyrophosphatases"/>
    <property type="match status" value="1"/>
</dbReference>
<dbReference type="UniPathway" id="UPA00031">
    <property type="reaction ID" value="UER00007"/>
</dbReference>
<comment type="similarity">
    <text evidence="7 15">In the N-terminal section; belongs to the PRA-CH family.</text>
</comment>
<evidence type="ECO:0000313" key="17">
    <source>
        <dbReference type="EMBL" id="KRO94364.1"/>
    </source>
</evidence>
<gene>
    <name evidence="15" type="primary">hisI</name>
    <name evidence="15" type="synonym">hisIE</name>
    <name evidence="17" type="ORF">ABS10_06405</name>
</gene>
<evidence type="ECO:0000256" key="14">
    <source>
        <dbReference type="ARBA" id="ARBA00023268"/>
    </source>
</evidence>
<evidence type="ECO:0000256" key="8">
    <source>
        <dbReference type="ARBA" id="ARBA00022490"/>
    </source>
</evidence>
<dbReference type="PANTHER" id="PTHR42945:SF9">
    <property type="entry name" value="HISTIDINE BIOSYNTHESIS BIFUNCTIONAL PROTEIN HISIE"/>
    <property type="match status" value="1"/>
</dbReference>
<proteinExistence type="inferred from homology"/>
<evidence type="ECO:0000256" key="10">
    <source>
        <dbReference type="ARBA" id="ARBA00022741"/>
    </source>
</evidence>
<dbReference type="InterPro" id="IPR008179">
    <property type="entry name" value="HisE"/>
</dbReference>
<name>A0A0R2U4F9_9GAMM</name>
<evidence type="ECO:0000259" key="16">
    <source>
        <dbReference type="Pfam" id="PF01502"/>
    </source>
</evidence>
<dbReference type="InterPro" id="IPR038019">
    <property type="entry name" value="PRib_AMP_CycHydrolase_sf"/>
</dbReference>
<dbReference type="AlphaFoldDB" id="A0A0R2U4F9"/>
<comment type="caution">
    <text evidence="17">The sequence shown here is derived from an EMBL/GenBank/DDBJ whole genome shotgun (WGS) entry which is preliminary data.</text>
</comment>
<comment type="pathway">
    <text evidence="4 15">Amino-acid biosynthesis; L-histidine biosynthesis; L-histidine from 5-phospho-alpha-D-ribose 1-diphosphate: step 3/9.</text>
</comment>
<comment type="catalytic activity">
    <reaction evidence="1 15">
        <text>1-(5-phospho-beta-D-ribosyl)-5'-AMP + H2O = 1-(5-phospho-beta-D-ribosyl)-5-[(5-phospho-beta-D-ribosylamino)methylideneamino]imidazole-4-carboxamide</text>
        <dbReference type="Rhea" id="RHEA:20049"/>
        <dbReference type="ChEBI" id="CHEBI:15377"/>
        <dbReference type="ChEBI" id="CHEBI:58435"/>
        <dbReference type="ChEBI" id="CHEBI:59457"/>
        <dbReference type="EC" id="3.5.4.19"/>
    </reaction>
</comment>
<evidence type="ECO:0000256" key="1">
    <source>
        <dbReference type="ARBA" id="ARBA00000024"/>
    </source>
</evidence>
<keyword evidence="8 15" id="KW-0963">Cytoplasm</keyword>